<keyword evidence="2" id="KW-1185">Reference proteome</keyword>
<proteinExistence type="predicted"/>
<evidence type="ECO:0000313" key="1">
    <source>
        <dbReference type="EMBL" id="TQL42050.1"/>
    </source>
</evidence>
<dbReference type="Proteomes" id="UP000319094">
    <property type="component" value="Unassembled WGS sequence"/>
</dbReference>
<evidence type="ECO:0000313" key="2">
    <source>
        <dbReference type="Proteomes" id="UP000319094"/>
    </source>
</evidence>
<comment type="caution">
    <text evidence="1">The sequence shown here is derived from an EMBL/GenBank/DDBJ whole genome shotgun (WGS) entry which is preliminary data.</text>
</comment>
<protein>
    <submittedName>
        <fullName evidence="1">Uncharacterized protein</fullName>
    </submittedName>
</protein>
<reference evidence="1 2" key="1">
    <citation type="submission" date="2019-06" db="EMBL/GenBank/DDBJ databases">
        <title>Sequencing the genomes of 1000 actinobacteria strains.</title>
        <authorList>
            <person name="Klenk H.-P."/>
        </authorList>
    </citation>
    <scope>NUCLEOTIDE SEQUENCE [LARGE SCALE GENOMIC DNA]</scope>
    <source>
        <strain evidence="1 2">DSM 8803</strain>
    </source>
</reference>
<organism evidence="1 2">
    <name type="scientific">Leucobacter komagatae</name>
    <dbReference type="NCBI Taxonomy" id="55969"/>
    <lineage>
        <taxon>Bacteria</taxon>
        <taxon>Bacillati</taxon>
        <taxon>Actinomycetota</taxon>
        <taxon>Actinomycetes</taxon>
        <taxon>Micrococcales</taxon>
        <taxon>Microbacteriaceae</taxon>
        <taxon>Leucobacter</taxon>
    </lineage>
</organism>
<name>A0A542Y1U8_9MICO</name>
<dbReference type="EMBL" id="VFON01000001">
    <property type="protein sequence ID" value="TQL42050.1"/>
    <property type="molecule type" value="Genomic_DNA"/>
</dbReference>
<sequence>MGALAVVVVVALTGCTAPEPEPEELTVSAAGARYLDAICPVNAAWEGVDLEVDRLRLVLSRGDTGDTAAIGGALADLERASTAASETLSDETVAWPAKAEGGVAEVAETLAADAEQAARAAKLPAVDLVDYSWEGVKAIGSAAAATRAALGLPEGVGSACADRPVSAR</sequence>
<dbReference type="AlphaFoldDB" id="A0A542Y1U8"/>
<gene>
    <name evidence="1" type="ORF">FB468_0030</name>
</gene>
<accession>A0A542Y1U8</accession>